<keyword evidence="2" id="KW-1185">Reference proteome</keyword>
<protein>
    <submittedName>
        <fullName evidence="1">Uncharacterized protein</fullName>
    </submittedName>
</protein>
<accession>A0A836CLU6</accession>
<comment type="caution">
    <text evidence="1">The sequence shown here is derived from an EMBL/GenBank/DDBJ whole genome shotgun (WGS) entry which is preliminary data.</text>
</comment>
<proteinExistence type="predicted"/>
<evidence type="ECO:0000313" key="1">
    <source>
        <dbReference type="EMBL" id="KAG5191320.1"/>
    </source>
</evidence>
<reference evidence="1" key="1">
    <citation type="submission" date="2021-02" db="EMBL/GenBank/DDBJ databases">
        <title>First Annotated Genome of the Yellow-green Alga Tribonema minus.</title>
        <authorList>
            <person name="Mahan K.M."/>
        </authorList>
    </citation>
    <scope>NUCLEOTIDE SEQUENCE</scope>
    <source>
        <strain evidence="1">UTEX B ZZ1240</strain>
    </source>
</reference>
<dbReference type="Proteomes" id="UP000664859">
    <property type="component" value="Unassembled WGS sequence"/>
</dbReference>
<dbReference type="AlphaFoldDB" id="A0A836CLU6"/>
<dbReference type="EMBL" id="JAFCMP010000021">
    <property type="protein sequence ID" value="KAG5191320.1"/>
    <property type="molecule type" value="Genomic_DNA"/>
</dbReference>
<name>A0A836CLU6_9STRA</name>
<gene>
    <name evidence="1" type="ORF">JKP88DRAFT_251649</name>
</gene>
<organism evidence="1 2">
    <name type="scientific">Tribonema minus</name>
    <dbReference type="NCBI Taxonomy" id="303371"/>
    <lineage>
        <taxon>Eukaryota</taxon>
        <taxon>Sar</taxon>
        <taxon>Stramenopiles</taxon>
        <taxon>Ochrophyta</taxon>
        <taxon>PX clade</taxon>
        <taxon>Xanthophyceae</taxon>
        <taxon>Tribonematales</taxon>
        <taxon>Tribonemataceae</taxon>
        <taxon>Tribonema</taxon>
    </lineage>
</organism>
<evidence type="ECO:0000313" key="2">
    <source>
        <dbReference type="Proteomes" id="UP000664859"/>
    </source>
</evidence>
<sequence>MCDVHRETTGHDVWHWSKVGLDILVDAGYVDDLNEARYQAIQARRKGKPFGEYGLDGISIDADGVHHGLQAKIRKTRKLRERDVATFLSVVLCRLVQNDWRTPTVVAPHATLTTY</sequence>